<sequence>MKTYSFKLHQFQKDDLSQDELDMKFKACVEDARNAFGTADVSLVGDILSISVNDQDELSDIDCKEKFKKILQQESILLGACIL</sequence>
<protein>
    <submittedName>
        <fullName evidence="1">Uncharacterized protein</fullName>
    </submittedName>
</protein>
<organism evidence="1 2">
    <name type="scientific">Pseudomonas fortuita</name>
    <dbReference type="NCBI Taxonomy" id="3233375"/>
    <lineage>
        <taxon>Bacteria</taxon>
        <taxon>Pseudomonadati</taxon>
        <taxon>Pseudomonadota</taxon>
        <taxon>Gammaproteobacteria</taxon>
        <taxon>Pseudomonadales</taxon>
        <taxon>Pseudomonadaceae</taxon>
        <taxon>Pseudomonas</taxon>
    </lineage>
</organism>
<proteinExistence type="predicted"/>
<name>A0ACD4P2V7_9PSED</name>
<keyword evidence="2" id="KW-1185">Reference proteome</keyword>
<gene>
    <name evidence="1" type="ORF">OZ911_21900</name>
</gene>
<accession>A0ACD4P2V7</accession>
<reference evidence="1" key="1">
    <citation type="journal article" date="2024" name="Int. J. Syst. Evol. Microbiol.">
        <title>Pseudomonas fortuita sp. nov., isolated from the endosphere of a wild yam.</title>
        <authorList>
            <person name="Carlier A."/>
            <person name="Beaumel M."/>
            <person name="Moreau S."/>
            <person name="Acar T."/>
            <person name="Sana T.G."/>
            <person name="Cnockaert M."/>
            <person name="Vandamme P."/>
        </authorList>
    </citation>
    <scope>NUCLEOTIDE SEQUENCE</scope>
    <source>
        <strain evidence="1">GMI12077</strain>
    </source>
</reference>
<dbReference type="EMBL" id="CP114035">
    <property type="protein sequence ID" value="WAP62540.1"/>
    <property type="molecule type" value="Genomic_DNA"/>
</dbReference>
<evidence type="ECO:0000313" key="1">
    <source>
        <dbReference type="EMBL" id="WAP62540.1"/>
    </source>
</evidence>
<evidence type="ECO:0000313" key="2">
    <source>
        <dbReference type="Proteomes" id="UP001163982"/>
    </source>
</evidence>
<dbReference type="Proteomes" id="UP001163982">
    <property type="component" value="Chromosome"/>
</dbReference>